<evidence type="ECO:0000313" key="3">
    <source>
        <dbReference type="Proteomes" id="UP000324222"/>
    </source>
</evidence>
<gene>
    <name evidence="2" type="ORF">E2C01_007999</name>
</gene>
<proteinExistence type="predicted"/>
<organism evidence="2 3">
    <name type="scientific">Portunus trituberculatus</name>
    <name type="common">Swimming crab</name>
    <name type="synonym">Neptunus trituberculatus</name>
    <dbReference type="NCBI Taxonomy" id="210409"/>
    <lineage>
        <taxon>Eukaryota</taxon>
        <taxon>Metazoa</taxon>
        <taxon>Ecdysozoa</taxon>
        <taxon>Arthropoda</taxon>
        <taxon>Crustacea</taxon>
        <taxon>Multicrustacea</taxon>
        <taxon>Malacostraca</taxon>
        <taxon>Eumalacostraca</taxon>
        <taxon>Eucarida</taxon>
        <taxon>Decapoda</taxon>
        <taxon>Pleocyemata</taxon>
        <taxon>Brachyura</taxon>
        <taxon>Eubrachyura</taxon>
        <taxon>Portunoidea</taxon>
        <taxon>Portunidae</taxon>
        <taxon>Portuninae</taxon>
        <taxon>Portunus</taxon>
    </lineage>
</organism>
<comment type="caution">
    <text evidence="2">The sequence shown here is derived from an EMBL/GenBank/DDBJ whole genome shotgun (WGS) entry which is preliminary data.</text>
</comment>
<name>A0A5B7D2R7_PORTR</name>
<sequence>MRRVTTTTTTTTTPRHQATDALNRFKRVGSGSDPPSSTSLNTSNPSQSHVGLTPKTAGAG</sequence>
<dbReference type="EMBL" id="VSRR010000409">
    <property type="protein sequence ID" value="MPC15214.1"/>
    <property type="molecule type" value="Genomic_DNA"/>
</dbReference>
<dbReference type="Proteomes" id="UP000324222">
    <property type="component" value="Unassembled WGS sequence"/>
</dbReference>
<feature type="compositionally biased region" description="Low complexity" evidence="1">
    <location>
        <begin position="1"/>
        <end position="13"/>
    </location>
</feature>
<accession>A0A5B7D2R7</accession>
<keyword evidence="3" id="KW-1185">Reference proteome</keyword>
<dbReference type="AlphaFoldDB" id="A0A5B7D2R7"/>
<evidence type="ECO:0000256" key="1">
    <source>
        <dbReference type="SAM" id="MobiDB-lite"/>
    </source>
</evidence>
<reference evidence="2 3" key="1">
    <citation type="submission" date="2019-05" db="EMBL/GenBank/DDBJ databases">
        <title>Another draft genome of Portunus trituberculatus and its Hox gene families provides insights of decapod evolution.</title>
        <authorList>
            <person name="Jeong J.-H."/>
            <person name="Song I."/>
            <person name="Kim S."/>
            <person name="Choi T."/>
            <person name="Kim D."/>
            <person name="Ryu S."/>
            <person name="Kim W."/>
        </authorList>
    </citation>
    <scope>NUCLEOTIDE SEQUENCE [LARGE SCALE GENOMIC DNA]</scope>
    <source>
        <tissue evidence="2">Muscle</tissue>
    </source>
</reference>
<feature type="compositionally biased region" description="Low complexity" evidence="1">
    <location>
        <begin position="32"/>
        <end position="48"/>
    </location>
</feature>
<evidence type="ECO:0000313" key="2">
    <source>
        <dbReference type="EMBL" id="MPC15214.1"/>
    </source>
</evidence>
<feature type="region of interest" description="Disordered" evidence="1">
    <location>
        <begin position="1"/>
        <end position="60"/>
    </location>
</feature>
<protein>
    <submittedName>
        <fullName evidence="2">Uncharacterized protein</fullName>
    </submittedName>
</protein>